<evidence type="ECO:0000256" key="2">
    <source>
        <dbReference type="RuleBase" id="RU362080"/>
    </source>
</evidence>
<proteinExistence type="inferred from homology"/>
<accession>A0A432XJP8</accession>
<name>A0A432XJP8_9GAMM</name>
<dbReference type="RefSeq" id="WP_126833448.1">
    <property type="nucleotide sequence ID" value="NZ_PIPT01000003.1"/>
</dbReference>
<dbReference type="Proteomes" id="UP000286678">
    <property type="component" value="Unassembled WGS sequence"/>
</dbReference>
<evidence type="ECO:0000313" key="4">
    <source>
        <dbReference type="Proteomes" id="UP000286678"/>
    </source>
</evidence>
<comment type="similarity">
    <text evidence="1 2">Belongs to the phD/YefM antitoxin family.</text>
</comment>
<comment type="function">
    <text evidence="2">Antitoxin component of a type II toxin-antitoxin (TA) system.</text>
</comment>
<dbReference type="SUPFAM" id="SSF143120">
    <property type="entry name" value="YefM-like"/>
    <property type="match status" value="1"/>
</dbReference>
<evidence type="ECO:0000313" key="3">
    <source>
        <dbReference type="EMBL" id="RUO48817.1"/>
    </source>
</evidence>
<protein>
    <recommendedName>
        <fullName evidence="2">Antitoxin</fullName>
    </recommendedName>
</protein>
<dbReference type="EMBL" id="PIPT01000003">
    <property type="protein sequence ID" value="RUO48817.1"/>
    <property type="molecule type" value="Genomic_DNA"/>
</dbReference>
<organism evidence="3 4">
    <name type="scientific">Pseudidiomarina aquimaris</name>
    <dbReference type="NCBI Taxonomy" id="641841"/>
    <lineage>
        <taxon>Bacteria</taxon>
        <taxon>Pseudomonadati</taxon>
        <taxon>Pseudomonadota</taxon>
        <taxon>Gammaproteobacteria</taxon>
        <taxon>Alteromonadales</taxon>
        <taxon>Idiomarinaceae</taxon>
        <taxon>Pseudidiomarina</taxon>
    </lineage>
</organism>
<dbReference type="InterPro" id="IPR006442">
    <property type="entry name" value="Antitoxin_Phd/YefM"/>
</dbReference>
<comment type="caution">
    <text evidence="3">The sequence shown here is derived from an EMBL/GenBank/DDBJ whole genome shotgun (WGS) entry which is preliminary data.</text>
</comment>
<reference evidence="4" key="1">
    <citation type="journal article" date="2018" name="Front. Microbiol.">
        <title>Genome-Based Analysis Reveals the Taxonomy and Diversity of the Family Idiomarinaceae.</title>
        <authorList>
            <person name="Liu Y."/>
            <person name="Lai Q."/>
            <person name="Shao Z."/>
        </authorList>
    </citation>
    <scope>NUCLEOTIDE SEQUENCE [LARGE SCALE GENOMIC DNA]</scope>
    <source>
        <strain evidence="4">SW15</strain>
    </source>
</reference>
<gene>
    <name evidence="3" type="ORF">CWE21_05535</name>
</gene>
<dbReference type="Gene3D" id="3.40.1620.10">
    <property type="entry name" value="YefM-like domain"/>
    <property type="match status" value="1"/>
</dbReference>
<sequence length="73" mass="8478">MKTETVTYLKENANNLELKEELLVTKKGKPAFVIQSYDDYEFQQETIALLKLINLSEKSLQHRELSLSEAFDV</sequence>
<dbReference type="InterPro" id="IPR036165">
    <property type="entry name" value="YefM-like_sf"/>
</dbReference>
<dbReference type="OrthoDB" id="6168250at2"/>
<dbReference type="NCBIfam" id="TIGR01552">
    <property type="entry name" value="phd_fam"/>
    <property type="match status" value="1"/>
</dbReference>
<dbReference type="Pfam" id="PF02604">
    <property type="entry name" value="PhdYeFM_antitox"/>
    <property type="match status" value="1"/>
</dbReference>
<dbReference type="AlphaFoldDB" id="A0A432XJP8"/>
<evidence type="ECO:0000256" key="1">
    <source>
        <dbReference type="ARBA" id="ARBA00009981"/>
    </source>
</evidence>
<keyword evidence="4" id="KW-1185">Reference proteome</keyword>